<sequence>MLGAAEAMCERNFTATTVQRLSFESVGKLEELIVAEATPAGAPSPGRDAPEGDIPEGAGQTQAATVASGGRRAFLQELKEDPGPLQLETLLAEIVKLERVKAIRLPAALFEGVSEKVVAGWRARAMKMYPSDFEAAAPPVRLTLPAASCQVRQAELIDGLVELLIQLVHKISVRAEKKVAGELNAEFRRVQGKNGILVKLATAALELPEEIVRKALYPVVGERTLEDIIAEAKANEKELRTRVRTLQADDGRPGPAEALRRLRHRLLRRRRGGAAGARGARRLARRGPQPRQRPGGAHPVRAVRAGGAA</sequence>
<evidence type="ECO:0000313" key="3">
    <source>
        <dbReference type="EMBL" id="MBB5782149.1"/>
    </source>
</evidence>
<feature type="coiled-coil region" evidence="1">
    <location>
        <begin position="222"/>
        <end position="249"/>
    </location>
</feature>
<dbReference type="EMBL" id="JACHMB010000001">
    <property type="protein sequence ID" value="MBB5782149.1"/>
    <property type="molecule type" value="Genomic_DNA"/>
</dbReference>
<evidence type="ECO:0000313" key="4">
    <source>
        <dbReference type="Proteomes" id="UP000579153"/>
    </source>
</evidence>
<dbReference type="AlphaFoldDB" id="A0A7W9GE42"/>
<evidence type="ECO:0000256" key="1">
    <source>
        <dbReference type="SAM" id="Coils"/>
    </source>
</evidence>
<accession>A0A7W9GE42</accession>
<feature type="region of interest" description="Disordered" evidence="2">
    <location>
        <begin position="270"/>
        <end position="309"/>
    </location>
</feature>
<feature type="region of interest" description="Disordered" evidence="2">
    <location>
        <begin position="37"/>
        <end position="65"/>
    </location>
</feature>
<reference evidence="3 4" key="1">
    <citation type="submission" date="2020-08" db="EMBL/GenBank/DDBJ databases">
        <title>Sequencing the genomes of 1000 actinobacteria strains.</title>
        <authorList>
            <person name="Klenk H.-P."/>
        </authorList>
    </citation>
    <scope>NUCLEOTIDE SEQUENCE [LARGE SCALE GENOMIC DNA]</scope>
    <source>
        <strain evidence="3 4">DSM 45507</strain>
    </source>
</reference>
<name>A0A7W9GE42_9ACTN</name>
<dbReference type="Proteomes" id="UP000579153">
    <property type="component" value="Unassembled WGS sequence"/>
</dbReference>
<dbReference type="RefSeq" id="WP_185075304.1">
    <property type="nucleotide sequence ID" value="NZ_JACHMB010000001.1"/>
</dbReference>
<organism evidence="3 4">
    <name type="scientific">Nonomuraea jabiensis</name>
    <dbReference type="NCBI Taxonomy" id="882448"/>
    <lineage>
        <taxon>Bacteria</taxon>
        <taxon>Bacillati</taxon>
        <taxon>Actinomycetota</taxon>
        <taxon>Actinomycetes</taxon>
        <taxon>Streptosporangiales</taxon>
        <taxon>Streptosporangiaceae</taxon>
        <taxon>Nonomuraea</taxon>
    </lineage>
</organism>
<evidence type="ECO:0000256" key="2">
    <source>
        <dbReference type="SAM" id="MobiDB-lite"/>
    </source>
</evidence>
<proteinExistence type="predicted"/>
<protein>
    <submittedName>
        <fullName evidence="3">Uncharacterized protein</fullName>
    </submittedName>
</protein>
<feature type="compositionally biased region" description="Low complexity" evidence="2">
    <location>
        <begin position="286"/>
        <end position="299"/>
    </location>
</feature>
<gene>
    <name evidence="3" type="ORF">HD596_008905</name>
</gene>
<keyword evidence="1" id="KW-0175">Coiled coil</keyword>
<keyword evidence="4" id="KW-1185">Reference proteome</keyword>
<comment type="caution">
    <text evidence="3">The sequence shown here is derived from an EMBL/GenBank/DDBJ whole genome shotgun (WGS) entry which is preliminary data.</text>
</comment>